<dbReference type="Proteomes" id="UP000662747">
    <property type="component" value="Chromosome"/>
</dbReference>
<dbReference type="PANTHER" id="PTHR45739">
    <property type="entry name" value="MATRIX PROTEIN, PUTATIVE-RELATED"/>
    <property type="match status" value="1"/>
</dbReference>
<protein>
    <submittedName>
        <fullName evidence="1">Tandem-95 repeat protein</fullName>
    </submittedName>
</protein>
<keyword evidence="2" id="KW-1185">Reference proteome</keyword>
<reference evidence="1 2" key="1">
    <citation type="submission" date="2021-02" db="EMBL/GenBank/DDBJ databases">
        <title>De Novo genome assembly of isolated myxobacteria.</title>
        <authorList>
            <person name="Stevens D.C."/>
        </authorList>
    </citation>
    <scope>NUCLEOTIDE SEQUENCE [LARGE SCALE GENOMIC DNA]</scope>
    <source>
        <strain evidence="2">SCPEA02</strain>
    </source>
</reference>
<evidence type="ECO:0000313" key="2">
    <source>
        <dbReference type="Proteomes" id="UP000662747"/>
    </source>
</evidence>
<gene>
    <name evidence="1" type="ORF">JY651_27930</name>
</gene>
<name>A0ABX7NNY5_9BACT</name>
<evidence type="ECO:0000313" key="1">
    <source>
        <dbReference type="EMBL" id="QSQ19174.1"/>
    </source>
</evidence>
<sequence>MGATTPGPAYLPSYGAALAWGTSSYLAVWSDERHSNLGHEGEGTQIYAARLNASGEVLDPVGIRLSTTSHFPNSSQGASVAADSTGFFVVWVDSSNDGLDDIIRGARVGMDGQVLWAGTELIRLENGGFSLTRLAFTGDGYLLVWDELSADTQQHHVRATRVGLDGAVLNPEGEDLGVGVPSQVVWTAQGGLVVYVSGNAIRGVRVNARGEAQGGFPISAPEAVAATTPELAFDGTNYLVVWSERASQTDLAENILGARVSLTEGVQGAPFFIRDAPGRQYLPQVIFNGTNYVVTWQDDQIGRGNLLTIQAARVSPSGAVLDADGYVVMGNPSGNTFFVEDMATSGTDILVAWVGASGSVHDPVYTSRLNLEGAPLTEKILVSSSSHTQLSPSVASDGHHHLVVWTEPNALPQGSDIFGTFLDDAGVEVTPGGFAITQAARNQQAPAVAFDGTHFLVTWTETLSNADDHAIMGRRIPAFGAPVTPEFRIHSLAGAPGTPRLACDAKNCLVVWYQPSSTSANGVIRGTRVDANNVVLSQGGLQLTVSRPLEGNPSVSFDGTHFLLVYSAGTSATSVQGVLVGSNGQTAASGFTISAESPGRRYPSVAFDGTNHVVAWVEGSQVRATRVSPEGIVLETPPWALSPVESSREQHPTVVSDGISSLVLWASRPREGASRNMIHGARTLASDSTPGAAQVLASAPWSDTFAAGASARPGQFLVAYSRFEGPPHGAHRIFTRKAGYNTAPQVEDRSLELVEGTPVEIALTARDLEEDALTFSITRGPQHGSLTGTPPNVIYTPEPGFRGEDSFQFTAKDWEVTSSTATVRLTVKRAPVAPQATPFTVQLDEDTSTSLRLLATDENGDTLTYEIGPPPMHGSLTGTPPNLTYTPHADFQGTDLFEYVASDGTHVSAPARVTITVAPVDDAPVAEDSSHRVYRGSSVDIVLQAHDVDGDPLTYAVTTAPQRGTLTGTPPNLVYTPFRNARAPDSIVFSVSDGKTVVTATASIVIQFDNLPPMAHEQRFLVDPGASIDIELDTEDPDGDALTYVITERPASGTLSGEAPRLRFQASDSFTGEVSFTYVVSDGLASMPGRVVLQARRQPVDSSGGSSGGCTSSGGAASPLLMVLGVLALLARRQRSRSVVRERVTEHLG</sequence>
<dbReference type="Gene3D" id="2.60.40.2810">
    <property type="match status" value="3"/>
</dbReference>
<dbReference type="PANTHER" id="PTHR45739:SF8">
    <property type="entry name" value="FRAS1-RELATED EXTRACELLULAR MATRIX PROTEIN 1"/>
    <property type="match status" value="1"/>
</dbReference>
<accession>A0ABX7NNY5</accession>
<organism evidence="1 2">
    <name type="scientific">Pyxidicoccus parkwayensis</name>
    <dbReference type="NCBI Taxonomy" id="2813578"/>
    <lineage>
        <taxon>Bacteria</taxon>
        <taxon>Pseudomonadati</taxon>
        <taxon>Myxococcota</taxon>
        <taxon>Myxococcia</taxon>
        <taxon>Myxococcales</taxon>
        <taxon>Cystobacterineae</taxon>
        <taxon>Myxococcaceae</taxon>
        <taxon>Pyxidicoccus</taxon>
    </lineage>
</organism>
<dbReference type="RefSeq" id="WP_206720762.1">
    <property type="nucleotide sequence ID" value="NZ_CP071090.1"/>
</dbReference>
<dbReference type="InterPro" id="IPR051561">
    <property type="entry name" value="FRAS1_ECM"/>
</dbReference>
<proteinExistence type="predicted"/>
<dbReference type="Gene3D" id="2.60.40.3440">
    <property type="match status" value="1"/>
</dbReference>
<dbReference type="Pfam" id="PF17963">
    <property type="entry name" value="Big_9"/>
    <property type="match status" value="4"/>
</dbReference>
<dbReference type="EMBL" id="CP071090">
    <property type="protein sequence ID" value="QSQ19174.1"/>
    <property type="molecule type" value="Genomic_DNA"/>
</dbReference>
<dbReference type="NCBIfam" id="NF012211">
    <property type="entry name" value="tand_rpt_95"/>
    <property type="match status" value="3"/>
</dbReference>